<evidence type="ECO:0000313" key="3">
    <source>
        <dbReference type="Proteomes" id="UP000030071"/>
    </source>
</evidence>
<organism evidence="2 3">
    <name type="scientific">Vibrio tubiashii ATCC 19109</name>
    <dbReference type="NCBI Taxonomy" id="1051646"/>
    <lineage>
        <taxon>Bacteria</taxon>
        <taxon>Pseudomonadati</taxon>
        <taxon>Pseudomonadota</taxon>
        <taxon>Gammaproteobacteria</taxon>
        <taxon>Vibrionales</taxon>
        <taxon>Vibrionaceae</taxon>
        <taxon>Vibrio</taxon>
        <taxon>Vibrio oreintalis group</taxon>
    </lineage>
</organism>
<dbReference type="eggNOG" id="COG2922">
    <property type="taxonomic scope" value="Bacteria"/>
</dbReference>
<name>A0A0A0S8N9_9VIBR</name>
<comment type="similarity">
    <text evidence="1">Belongs to the Smg family.</text>
</comment>
<dbReference type="RefSeq" id="WP_038197518.1">
    <property type="nucleotide sequence ID" value="NZ_AFWI01000057.1"/>
</dbReference>
<dbReference type="Proteomes" id="UP000030071">
    <property type="component" value="Chromosome 1"/>
</dbReference>
<dbReference type="PANTHER" id="PTHR38692">
    <property type="entry name" value="PROTEIN SMG"/>
    <property type="match status" value="1"/>
</dbReference>
<sequence length="159" mass="18598">MMMDILMYLFETYIHSDAELQVNQDELEEELLRAGFHQKDIYKALVWLEELAALQQSETHSAISVCSTSNSTRIYTTKECERLSLECRGFLTFLEQVNVLTTETREMVIDRIMGLETDEFELDDLKWIVLMVLFNVPGNENAYTLMEELLYTKEQGILH</sequence>
<dbReference type="AlphaFoldDB" id="A0A0A0S8N9"/>
<proteinExistence type="inferred from homology"/>
<dbReference type="PATRIC" id="fig|1051646.9.peg.40"/>
<evidence type="ECO:0000256" key="1">
    <source>
        <dbReference type="HAMAP-Rule" id="MF_00598"/>
    </source>
</evidence>
<dbReference type="HAMAP" id="MF_00598">
    <property type="entry name" value="Smg"/>
    <property type="match status" value="1"/>
</dbReference>
<protein>
    <recommendedName>
        <fullName evidence="1">Protein Smg homolog</fullName>
    </recommendedName>
</protein>
<dbReference type="KEGG" id="vtu:IX91_00195"/>
<dbReference type="NCBIfam" id="NF002897">
    <property type="entry name" value="PRK03430.1"/>
    <property type="match status" value="1"/>
</dbReference>
<dbReference type="HOGENOM" id="CLU_133242_0_0_6"/>
<dbReference type="InterPro" id="IPR007456">
    <property type="entry name" value="Smg"/>
</dbReference>
<dbReference type="PANTHER" id="PTHR38692:SF1">
    <property type="entry name" value="PROTEIN SMG"/>
    <property type="match status" value="1"/>
</dbReference>
<accession>A0A0A0S8N9</accession>
<gene>
    <name evidence="1" type="primary">smg</name>
    <name evidence="2" type="ORF">IX91_00195</name>
</gene>
<dbReference type="Pfam" id="PF04361">
    <property type="entry name" value="DUF494"/>
    <property type="match status" value="1"/>
</dbReference>
<reference evidence="2 3" key="1">
    <citation type="submission" date="2014-08" db="EMBL/GenBank/DDBJ databases">
        <title>First Complete Genome Sequence of the Shellfish Pathogen Vibrio tubiashii.</title>
        <authorList>
            <person name="Richards G.P."/>
            <person name="Needleman D.S."/>
            <person name="Watson M.A."/>
            <person name="Bono J.L."/>
        </authorList>
    </citation>
    <scope>NUCLEOTIDE SEQUENCE [LARGE SCALE GENOMIC DNA]</scope>
    <source>
        <strain evidence="2 3">ATCC 19109</strain>
    </source>
</reference>
<dbReference type="EMBL" id="CP009354">
    <property type="protein sequence ID" value="AIW12660.1"/>
    <property type="molecule type" value="Genomic_DNA"/>
</dbReference>
<dbReference type="GeneID" id="23443130"/>
<evidence type="ECO:0000313" key="2">
    <source>
        <dbReference type="EMBL" id="AIW12660.1"/>
    </source>
</evidence>
<dbReference type="STRING" id="1051646.IX91_00195"/>